<feature type="region of interest" description="Disordered" evidence="4">
    <location>
        <begin position="1"/>
        <end position="74"/>
    </location>
</feature>
<evidence type="ECO:0000256" key="2">
    <source>
        <dbReference type="ARBA" id="ARBA00022517"/>
    </source>
</evidence>
<accession>A0ABV8CMK0</accession>
<keyword evidence="6" id="KW-1185">Reference proteome</keyword>
<dbReference type="RefSeq" id="WP_377151772.1">
    <property type="nucleotide sequence ID" value="NZ_JBHSAF010000007.1"/>
</dbReference>
<reference evidence="6" key="1">
    <citation type="journal article" date="2019" name="Int. J. Syst. Evol. Microbiol.">
        <title>The Global Catalogue of Microorganisms (GCM) 10K type strain sequencing project: providing services to taxonomists for standard genome sequencing and annotation.</title>
        <authorList>
            <consortium name="The Broad Institute Genomics Platform"/>
            <consortium name="The Broad Institute Genome Sequencing Center for Infectious Disease"/>
            <person name="Wu L."/>
            <person name="Ma J."/>
        </authorList>
    </citation>
    <scope>NUCLEOTIDE SEQUENCE [LARGE SCALE GENOMIC DNA]</scope>
    <source>
        <strain evidence="6">CCUG 54939</strain>
    </source>
</reference>
<comment type="caution">
    <text evidence="5">The sequence shown here is derived from an EMBL/GenBank/DDBJ whole genome shotgun (WGS) entry which is preliminary data.</text>
</comment>
<dbReference type="HAMAP" id="MF_01058">
    <property type="entry name" value="GAP_YihI"/>
    <property type="match status" value="1"/>
</dbReference>
<keyword evidence="2 3" id="KW-0690">Ribosome biogenesis</keyword>
<comment type="subunit">
    <text evidence="3">Interacts with Der.</text>
</comment>
<dbReference type="NCBIfam" id="NF003560">
    <property type="entry name" value="PRK05244.1-1"/>
    <property type="match status" value="1"/>
</dbReference>
<name>A0ABV8CMK0_9GAMM</name>
<keyword evidence="1 3" id="KW-0343">GTPase activation</keyword>
<protein>
    <recommendedName>
        <fullName evidence="3">Der GTPase-activating protein YihI</fullName>
    </recommendedName>
</protein>
<organism evidence="5 6">
    <name type="scientific">Pseudaeromonas sharmana</name>
    <dbReference type="NCBI Taxonomy" id="328412"/>
    <lineage>
        <taxon>Bacteria</taxon>
        <taxon>Pseudomonadati</taxon>
        <taxon>Pseudomonadota</taxon>
        <taxon>Gammaproteobacteria</taxon>
        <taxon>Aeromonadales</taxon>
        <taxon>Aeromonadaceae</taxon>
        <taxon>Pseudaeromonas</taxon>
    </lineage>
</organism>
<evidence type="ECO:0000313" key="6">
    <source>
        <dbReference type="Proteomes" id="UP001595692"/>
    </source>
</evidence>
<comment type="function">
    <text evidence="3">A GTPase-activating protein (GAP) that modifies Der/EngA GTPase function. May play a role in ribosome biogenesis.</text>
</comment>
<gene>
    <name evidence="3 5" type="primary">yihI</name>
    <name evidence="5" type="ORF">ACFOSS_08145</name>
</gene>
<feature type="compositionally biased region" description="Acidic residues" evidence="4">
    <location>
        <begin position="180"/>
        <end position="193"/>
    </location>
</feature>
<feature type="compositionally biased region" description="Polar residues" evidence="4">
    <location>
        <begin position="48"/>
        <end position="61"/>
    </location>
</feature>
<sequence length="193" mass="21489">MAVTQKAQPATTKGKSFKKKESQESALAGRERKREAKRKGLKPGNRQAAENANQKKGTSGQAKDPRVGSRKPVALVVEKPANVAKPQTKPAQDPLKLAAEQEKKRLRALEQEMEAIENDERLNLLLDKLDGGETLVAADQVWLDAQLERHQQLANALGIEDDDEDEPSTPEDLLQRFIDDDFDPSELDPDYKK</sequence>
<comment type="similarity">
    <text evidence="3">Belongs to the YihI family.</text>
</comment>
<proteinExistence type="inferred from homology"/>
<evidence type="ECO:0000256" key="1">
    <source>
        <dbReference type="ARBA" id="ARBA00022468"/>
    </source>
</evidence>
<dbReference type="InterPro" id="IPR007336">
    <property type="entry name" value="YihI"/>
</dbReference>
<feature type="region of interest" description="Disordered" evidence="4">
    <location>
        <begin position="155"/>
        <end position="193"/>
    </location>
</feature>
<feature type="compositionally biased region" description="Basic and acidic residues" evidence="4">
    <location>
        <begin position="19"/>
        <end position="34"/>
    </location>
</feature>
<feature type="compositionally biased region" description="Acidic residues" evidence="4">
    <location>
        <begin position="159"/>
        <end position="169"/>
    </location>
</feature>
<dbReference type="Pfam" id="PF04220">
    <property type="entry name" value="YihI"/>
    <property type="match status" value="1"/>
</dbReference>
<evidence type="ECO:0000313" key="5">
    <source>
        <dbReference type="EMBL" id="MFC3913432.1"/>
    </source>
</evidence>
<evidence type="ECO:0000256" key="3">
    <source>
        <dbReference type="HAMAP-Rule" id="MF_01058"/>
    </source>
</evidence>
<dbReference type="EMBL" id="JBHSAF010000007">
    <property type="protein sequence ID" value="MFC3913432.1"/>
    <property type="molecule type" value="Genomic_DNA"/>
</dbReference>
<evidence type="ECO:0000256" key="4">
    <source>
        <dbReference type="SAM" id="MobiDB-lite"/>
    </source>
</evidence>
<feature type="compositionally biased region" description="Polar residues" evidence="4">
    <location>
        <begin position="1"/>
        <end position="14"/>
    </location>
</feature>
<dbReference type="Proteomes" id="UP001595692">
    <property type="component" value="Unassembled WGS sequence"/>
</dbReference>